<accession>A0ABR7FNA8</accession>
<organism evidence="2 3">
    <name type="scientific">Anaerostipes hominis</name>
    <name type="common">ex Liu et al. 2021</name>
    <dbReference type="NCBI Taxonomy" id="2763018"/>
    <lineage>
        <taxon>Bacteria</taxon>
        <taxon>Bacillati</taxon>
        <taxon>Bacillota</taxon>
        <taxon>Clostridia</taxon>
        <taxon>Lachnospirales</taxon>
        <taxon>Lachnospiraceae</taxon>
        <taxon>Anaerostipes</taxon>
    </lineage>
</organism>
<reference evidence="2 3" key="1">
    <citation type="submission" date="2020-08" db="EMBL/GenBank/DDBJ databases">
        <title>Genome public.</title>
        <authorList>
            <person name="Liu C."/>
            <person name="Sun Q."/>
        </authorList>
    </citation>
    <scope>NUCLEOTIDE SEQUENCE [LARGE SCALE GENOMIC DNA]</scope>
    <source>
        <strain evidence="2 3">NSJ-7</strain>
    </source>
</reference>
<name>A0ABR7FNA8_9FIRM</name>
<keyword evidence="1" id="KW-0812">Transmembrane</keyword>
<keyword evidence="1" id="KW-0472">Membrane</keyword>
<evidence type="ECO:0000313" key="2">
    <source>
        <dbReference type="EMBL" id="MBC5676695.1"/>
    </source>
</evidence>
<sequence length="107" mass="12635">MPHIMKKGDDEMTDLTRLRMEQEKLKLNQKYASHSDPFHTEPEESASYWSFLKLRMIFSIILLLFVLSLSKTAGSRDAQKIRSVIQHIDQRDPYTQKALNEIQKNFH</sequence>
<proteinExistence type="predicted"/>
<dbReference type="Proteomes" id="UP000635828">
    <property type="component" value="Unassembled WGS sequence"/>
</dbReference>
<dbReference type="EMBL" id="JACOOS010000003">
    <property type="protein sequence ID" value="MBC5676695.1"/>
    <property type="molecule type" value="Genomic_DNA"/>
</dbReference>
<keyword evidence="3" id="KW-1185">Reference proteome</keyword>
<evidence type="ECO:0000313" key="3">
    <source>
        <dbReference type="Proteomes" id="UP000635828"/>
    </source>
</evidence>
<feature type="transmembrane region" description="Helical" evidence="1">
    <location>
        <begin position="48"/>
        <end position="70"/>
    </location>
</feature>
<comment type="caution">
    <text evidence="2">The sequence shown here is derived from an EMBL/GenBank/DDBJ whole genome shotgun (WGS) entry which is preliminary data.</text>
</comment>
<protein>
    <submittedName>
        <fullName evidence="2">Uncharacterized protein</fullName>
    </submittedName>
</protein>
<gene>
    <name evidence="2" type="ORF">H8S22_03430</name>
</gene>
<evidence type="ECO:0000256" key="1">
    <source>
        <dbReference type="SAM" id="Phobius"/>
    </source>
</evidence>
<keyword evidence="1" id="KW-1133">Transmembrane helix</keyword>